<comment type="subcellular location">
    <subcellularLocation>
        <location evidence="1">Membrane</location>
        <topology evidence="1">Multi-pass membrane protein</topology>
    </subcellularLocation>
</comment>
<sequence length="341" mass="40571">MNISKTKLDDDLEGYIYYLQRSQLYISTIAIFASSLVLILFYKHNVFHDNFRAVFQALTGSIIVNNFLIFFHAHEGYRNNYQVDWNAIDKFEYFKQFKGNIQICDQYSPVPSPLMFINIVMLFILAIERTIAMRLYETYEKLQLGNIVYYFSLPLWCFSLLLFIYDCFAVYGIEENVLYNFCHCTFIQKYYWFFSTPYFLALIPLVIFIYIFFENYGVAKGKKIYGTKSMDDYLSARFQMMENIRSNGFLAFFTTTFTLIILFYNLSLFFIDKPSGRIVTFFNELAYTSISVFTIIFYMSMIYIIPAFYNNTLKLLQKIIDYALISISWKREKFLSTVKKN</sequence>
<evidence type="ECO:0000313" key="8">
    <source>
        <dbReference type="WBParaSite" id="PTRK_0001602800.1"/>
    </source>
</evidence>
<organism evidence="7 8">
    <name type="scientific">Parastrongyloides trichosuri</name>
    <name type="common">Possum-specific nematode worm</name>
    <dbReference type="NCBI Taxonomy" id="131310"/>
    <lineage>
        <taxon>Eukaryota</taxon>
        <taxon>Metazoa</taxon>
        <taxon>Ecdysozoa</taxon>
        <taxon>Nematoda</taxon>
        <taxon>Chromadorea</taxon>
        <taxon>Rhabditida</taxon>
        <taxon>Tylenchina</taxon>
        <taxon>Panagrolaimomorpha</taxon>
        <taxon>Strongyloidoidea</taxon>
        <taxon>Strongyloididae</taxon>
        <taxon>Parastrongyloides</taxon>
    </lineage>
</organism>
<feature type="transmembrane region" description="Helical" evidence="5">
    <location>
        <begin position="286"/>
        <end position="309"/>
    </location>
</feature>
<feature type="transmembrane region" description="Helical" evidence="5">
    <location>
        <begin position="24"/>
        <end position="42"/>
    </location>
</feature>
<dbReference type="PROSITE" id="PS50262">
    <property type="entry name" value="G_PROTEIN_RECEP_F1_2"/>
    <property type="match status" value="1"/>
</dbReference>
<dbReference type="InterPro" id="IPR019408">
    <property type="entry name" value="7TM_GPCR_serpentine_rcpt_Srab"/>
</dbReference>
<dbReference type="AlphaFoldDB" id="A0A0N5A318"/>
<evidence type="ECO:0000313" key="7">
    <source>
        <dbReference type="Proteomes" id="UP000038045"/>
    </source>
</evidence>
<dbReference type="GO" id="GO:0016020">
    <property type="term" value="C:membrane"/>
    <property type="evidence" value="ECO:0007669"/>
    <property type="project" value="UniProtKB-SubCell"/>
</dbReference>
<keyword evidence="7" id="KW-1185">Reference proteome</keyword>
<accession>A0A0N5A318</accession>
<evidence type="ECO:0000256" key="3">
    <source>
        <dbReference type="ARBA" id="ARBA00022989"/>
    </source>
</evidence>
<keyword evidence="2 5" id="KW-0812">Transmembrane</keyword>
<keyword evidence="3 5" id="KW-1133">Transmembrane helix</keyword>
<dbReference type="InterPro" id="IPR017452">
    <property type="entry name" value="GPCR_Rhodpsn_7TM"/>
</dbReference>
<feature type="transmembrane region" description="Helical" evidence="5">
    <location>
        <begin position="191"/>
        <end position="213"/>
    </location>
</feature>
<dbReference type="Pfam" id="PF10292">
    <property type="entry name" value="7TM_GPCR_Srab"/>
    <property type="match status" value="1"/>
</dbReference>
<protein>
    <submittedName>
        <fullName evidence="8">G_PROTEIN_RECEP_F1_2 domain-containing protein</fullName>
    </submittedName>
</protein>
<proteinExistence type="predicted"/>
<feature type="transmembrane region" description="Helical" evidence="5">
    <location>
        <begin position="54"/>
        <end position="73"/>
    </location>
</feature>
<feature type="domain" description="G-protein coupled receptors family 1 profile" evidence="6">
    <location>
        <begin position="33"/>
        <end position="309"/>
    </location>
</feature>
<evidence type="ECO:0000256" key="1">
    <source>
        <dbReference type="ARBA" id="ARBA00004141"/>
    </source>
</evidence>
<dbReference type="WBParaSite" id="PTRK_0001602800.1">
    <property type="protein sequence ID" value="PTRK_0001602800.1"/>
    <property type="gene ID" value="PTRK_0001602800"/>
</dbReference>
<feature type="transmembrane region" description="Helical" evidence="5">
    <location>
        <begin position="115"/>
        <end position="136"/>
    </location>
</feature>
<keyword evidence="4 5" id="KW-0472">Membrane</keyword>
<evidence type="ECO:0000259" key="6">
    <source>
        <dbReference type="PROSITE" id="PS50262"/>
    </source>
</evidence>
<evidence type="ECO:0000256" key="2">
    <source>
        <dbReference type="ARBA" id="ARBA00022692"/>
    </source>
</evidence>
<evidence type="ECO:0000256" key="4">
    <source>
        <dbReference type="ARBA" id="ARBA00023136"/>
    </source>
</evidence>
<feature type="transmembrane region" description="Helical" evidence="5">
    <location>
        <begin position="247"/>
        <end position="266"/>
    </location>
</feature>
<dbReference type="Gene3D" id="1.20.1070.10">
    <property type="entry name" value="Rhodopsin 7-helix transmembrane proteins"/>
    <property type="match status" value="1"/>
</dbReference>
<reference evidence="8" key="1">
    <citation type="submission" date="2017-02" db="UniProtKB">
        <authorList>
            <consortium name="WormBaseParasite"/>
        </authorList>
    </citation>
    <scope>IDENTIFICATION</scope>
</reference>
<feature type="transmembrane region" description="Helical" evidence="5">
    <location>
        <begin position="148"/>
        <end position="171"/>
    </location>
</feature>
<evidence type="ECO:0000256" key="5">
    <source>
        <dbReference type="SAM" id="Phobius"/>
    </source>
</evidence>
<dbReference type="Proteomes" id="UP000038045">
    <property type="component" value="Unplaced"/>
</dbReference>
<name>A0A0N5A318_PARTI</name>